<dbReference type="PANTHER" id="PTHR43384">
    <property type="entry name" value="SEPTUM SITE-DETERMINING PROTEIN MIND HOMOLOG, CHLOROPLASTIC-RELATED"/>
    <property type="match status" value="1"/>
</dbReference>
<dbReference type="Proteomes" id="UP000297951">
    <property type="component" value="Unassembled WGS sequence"/>
</dbReference>
<feature type="domain" description="CobQ/CobB/MinD/ParA nucleotide binding" evidence="2">
    <location>
        <begin position="161"/>
        <end position="394"/>
    </location>
</feature>
<dbReference type="GO" id="GO:0016887">
    <property type="term" value="F:ATP hydrolysis activity"/>
    <property type="evidence" value="ECO:0007669"/>
    <property type="project" value="TreeGrafter"/>
</dbReference>
<dbReference type="EMBL" id="SPQC01000005">
    <property type="protein sequence ID" value="TFU23704.1"/>
    <property type="molecule type" value="Genomic_DNA"/>
</dbReference>
<dbReference type="GO" id="GO:0051782">
    <property type="term" value="P:negative regulation of cell division"/>
    <property type="evidence" value="ECO:0007669"/>
    <property type="project" value="TreeGrafter"/>
</dbReference>
<accession>A0A4Y9F5K5</accession>
<evidence type="ECO:0000256" key="1">
    <source>
        <dbReference type="SAM" id="MobiDB-lite"/>
    </source>
</evidence>
<dbReference type="InterPro" id="IPR027417">
    <property type="entry name" value="P-loop_NTPase"/>
</dbReference>
<protein>
    <submittedName>
        <fullName evidence="3">Chromosome partitioning protein</fullName>
    </submittedName>
</protein>
<gene>
    <name evidence="3" type="ORF">E4U03_02085</name>
</gene>
<reference evidence="3 4" key="1">
    <citation type="submission" date="2019-03" db="EMBL/GenBank/DDBJ databases">
        <title>Diversity of the mouse oral microbiome.</title>
        <authorList>
            <person name="Joseph S."/>
            <person name="Aduse-Opoku J."/>
            <person name="Curtis M."/>
            <person name="Wade W."/>
            <person name="Hashim A."/>
        </authorList>
    </citation>
    <scope>NUCLEOTIDE SEQUENCE [LARGE SCALE GENOMIC DNA]</scope>
    <source>
        <strain evidence="4">irhom_31</strain>
    </source>
</reference>
<evidence type="ECO:0000259" key="2">
    <source>
        <dbReference type="Pfam" id="PF01656"/>
    </source>
</evidence>
<dbReference type="AlphaFoldDB" id="A0A4Y9F5K5"/>
<dbReference type="RefSeq" id="WP_135011333.1">
    <property type="nucleotide sequence ID" value="NZ_JADGLK010000005.1"/>
</dbReference>
<dbReference type="PANTHER" id="PTHR43384:SF13">
    <property type="entry name" value="SLR0110 PROTEIN"/>
    <property type="match status" value="1"/>
</dbReference>
<proteinExistence type="predicted"/>
<comment type="caution">
    <text evidence="3">The sequence shown here is derived from an EMBL/GenBank/DDBJ whole genome shotgun (WGS) entry which is preliminary data.</text>
</comment>
<dbReference type="OrthoDB" id="3217709at2"/>
<dbReference type="SUPFAM" id="SSF52540">
    <property type="entry name" value="P-loop containing nucleoside triphosphate hydrolases"/>
    <property type="match status" value="1"/>
</dbReference>
<dbReference type="InterPro" id="IPR002586">
    <property type="entry name" value="CobQ/CobB/MinD/ParA_Nub-bd_dom"/>
</dbReference>
<dbReference type="Pfam" id="PF01656">
    <property type="entry name" value="CbiA"/>
    <property type="match status" value="1"/>
</dbReference>
<feature type="region of interest" description="Disordered" evidence="1">
    <location>
        <begin position="115"/>
        <end position="157"/>
    </location>
</feature>
<evidence type="ECO:0000313" key="4">
    <source>
        <dbReference type="Proteomes" id="UP000297951"/>
    </source>
</evidence>
<organism evidence="3 4">
    <name type="scientific">Rothia nasimurium</name>
    <dbReference type="NCBI Taxonomy" id="85336"/>
    <lineage>
        <taxon>Bacteria</taxon>
        <taxon>Bacillati</taxon>
        <taxon>Actinomycetota</taxon>
        <taxon>Actinomycetes</taxon>
        <taxon>Micrococcales</taxon>
        <taxon>Micrococcaceae</taxon>
        <taxon>Rothia</taxon>
    </lineage>
</organism>
<dbReference type="GO" id="GO:0009898">
    <property type="term" value="C:cytoplasmic side of plasma membrane"/>
    <property type="evidence" value="ECO:0007669"/>
    <property type="project" value="TreeGrafter"/>
</dbReference>
<dbReference type="InterPro" id="IPR050625">
    <property type="entry name" value="ParA/MinD_ATPase"/>
</dbReference>
<dbReference type="Gene3D" id="3.40.50.300">
    <property type="entry name" value="P-loop containing nucleotide triphosphate hydrolases"/>
    <property type="match status" value="1"/>
</dbReference>
<feature type="compositionally biased region" description="Polar residues" evidence="1">
    <location>
        <begin position="115"/>
        <end position="125"/>
    </location>
</feature>
<dbReference type="GO" id="GO:0005829">
    <property type="term" value="C:cytosol"/>
    <property type="evidence" value="ECO:0007669"/>
    <property type="project" value="TreeGrafter"/>
</dbReference>
<sequence>MQVPVVVVGDEGGRFVSAIESQRGQVSVVRHVHDIGEMLGLAQSGLARAVLIVTRGEELTLSMVKSLHHLEVAVCLVNDQGTQPPIEGIHSIDSLADTAEIVSEIEKAVDTLLNSEQTGEQANQAQHEEPALSAPAQSHPKRGDEKQDAPAPSPAEGKVVAVWGPYGSPGRTTLAINLAAAYAETGYSVCLVDADTYGASVGAALGLTDDYSSLAQLCHHADRGGITQQQLKELTHTVSYRSHYFDIITGINRPDRWVEVRSNALDLVLDTLVSTYDLVVIDTSFCLEEDPALSFDGLTPQRNDATLTSLGRADHLIALGLADLVGVPRLIKAYDTLSQVLGPALDERISIVFNRVRTEALGPSAQAALEHSWERFGPSLPIAAQLPEDSATADKARLAGTTILEAAPQTELACQLQGLADTSRNALGIGKPAPSLAPPPRLSMVEKKKPWVRFTRRPRS</sequence>
<dbReference type="GO" id="GO:0005524">
    <property type="term" value="F:ATP binding"/>
    <property type="evidence" value="ECO:0007669"/>
    <property type="project" value="TreeGrafter"/>
</dbReference>
<evidence type="ECO:0000313" key="3">
    <source>
        <dbReference type="EMBL" id="TFU23704.1"/>
    </source>
</evidence>
<name>A0A4Y9F5K5_9MICC</name>